<protein>
    <recommendedName>
        <fullName evidence="1">PD-(D/E)XK endonuclease-like domain-containing protein</fullName>
    </recommendedName>
</protein>
<dbReference type="Pfam" id="PF12705">
    <property type="entry name" value="PDDEXK_1"/>
    <property type="match status" value="1"/>
</dbReference>
<name>A0A0F9JQC1_9ZZZZ</name>
<dbReference type="EMBL" id="LAZR01017255">
    <property type="protein sequence ID" value="KKM01183.1"/>
    <property type="molecule type" value="Genomic_DNA"/>
</dbReference>
<dbReference type="InterPro" id="IPR011604">
    <property type="entry name" value="PDDEXK-like_dom_sf"/>
</dbReference>
<feature type="domain" description="PD-(D/E)XK endonuclease-like" evidence="1">
    <location>
        <begin position="44"/>
        <end position="302"/>
    </location>
</feature>
<evidence type="ECO:0000313" key="2">
    <source>
        <dbReference type="EMBL" id="KKM01183.1"/>
    </source>
</evidence>
<proteinExistence type="predicted"/>
<comment type="caution">
    <text evidence="2">The sequence shown here is derived from an EMBL/GenBank/DDBJ whole genome shotgun (WGS) entry which is preliminary data.</text>
</comment>
<evidence type="ECO:0000259" key="1">
    <source>
        <dbReference type="Pfam" id="PF12705"/>
    </source>
</evidence>
<reference evidence="2" key="1">
    <citation type="journal article" date="2015" name="Nature">
        <title>Complex archaea that bridge the gap between prokaryotes and eukaryotes.</title>
        <authorList>
            <person name="Spang A."/>
            <person name="Saw J.H."/>
            <person name="Jorgensen S.L."/>
            <person name="Zaremba-Niedzwiedzka K."/>
            <person name="Martijn J."/>
            <person name="Lind A.E."/>
            <person name="van Eijk R."/>
            <person name="Schleper C."/>
            <person name="Guy L."/>
            <person name="Ettema T.J."/>
        </authorList>
    </citation>
    <scope>NUCLEOTIDE SEQUENCE</scope>
</reference>
<sequence length="333" mass="38931">MVLVVQCHIAHNEMDKNFKVITPIKQTFMPKFERFEPLARDSTAICAFKQCDRKYFFQIVLGFRVPKGGVMIYLPFGSCYHVFRHHLELQFKIHGLMNLDKCLTPAWKEAEKGWPGNPLPGSSKWDYLTKEYLLVACLIAFNHWKNEKISGIYEILAVEQPFEVALDDGRTSGGKADVLLRWNSDPWGKDFKTTGKLPQWYERSELDPKDQFIRYTHGESVLIGEQIKGQIVEVLFHHKVTKTHDGKPFIRSFIIGYTPSQIQRWKNEQTIVERQIDICREEDVWPAKETFCSYCDYHSVCKMGTERGMAAKLQQNFIQKHWDFKNIDNTVEK</sequence>
<organism evidence="2">
    <name type="scientific">marine sediment metagenome</name>
    <dbReference type="NCBI Taxonomy" id="412755"/>
    <lineage>
        <taxon>unclassified sequences</taxon>
        <taxon>metagenomes</taxon>
        <taxon>ecological metagenomes</taxon>
    </lineage>
</organism>
<accession>A0A0F9JQC1</accession>
<dbReference type="InterPro" id="IPR038726">
    <property type="entry name" value="PDDEXK_AddAB-type"/>
</dbReference>
<dbReference type="AlphaFoldDB" id="A0A0F9JQC1"/>
<gene>
    <name evidence="2" type="ORF">LCGC14_1797010</name>
</gene>
<dbReference type="Gene3D" id="3.90.320.10">
    <property type="match status" value="1"/>
</dbReference>